<dbReference type="Pfam" id="PF13193">
    <property type="entry name" value="AMP-binding_C"/>
    <property type="match status" value="1"/>
</dbReference>
<dbReference type="NCBIfam" id="NF004837">
    <property type="entry name" value="PRK06187.1"/>
    <property type="match status" value="1"/>
</dbReference>
<evidence type="ECO:0000259" key="4">
    <source>
        <dbReference type="Pfam" id="PF00501"/>
    </source>
</evidence>
<dbReference type="PANTHER" id="PTHR43767">
    <property type="entry name" value="LONG-CHAIN-FATTY-ACID--COA LIGASE"/>
    <property type="match status" value="1"/>
</dbReference>
<dbReference type="InterPro" id="IPR025110">
    <property type="entry name" value="AMP-bd_C"/>
</dbReference>
<dbReference type="Gene3D" id="3.30.300.30">
    <property type="match status" value="1"/>
</dbReference>
<dbReference type="InterPro" id="IPR042099">
    <property type="entry name" value="ANL_N_sf"/>
</dbReference>
<evidence type="ECO:0000259" key="5">
    <source>
        <dbReference type="Pfam" id="PF13193"/>
    </source>
</evidence>
<evidence type="ECO:0000313" key="6">
    <source>
        <dbReference type="EMBL" id="GAK59963.1"/>
    </source>
</evidence>
<dbReference type="PANTHER" id="PTHR43767:SF1">
    <property type="entry name" value="NONRIBOSOMAL PEPTIDE SYNTHASE PES1 (EUROFUNG)-RELATED"/>
    <property type="match status" value="1"/>
</dbReference>
<keyword evidence="2 6" id="KW-0436">Ligase</keyword>
<dbReference type="eggNOG" id="COG0318">
    <property type="taxonomic scope" value="Bacteria"/>
</dbReference>
<proteinExistence type="inferred from homology"/>
<feature type="region of interest" description="Disordered" evidence="3">
    <location>
        <begin position="507"/>
        <end position="535"/>
    </location>
</feature>
<feature type="domain" description="AMP-dependent synthetase/ligase" evidence="4">
    <location>
        <begin position="7"/>
        <end position="367"/>
    </location>
</feature>
<comment type="similarity">
    <text evidence="1">Belongs to the ATP-dependent AMP-binding enzyme family.</text>
</comment>
<dbReference type="CDD" id="cd05936">
    <property type="entry name" value="FC-FACS_FadD_like"/>
    <property type="match status" value="1"/>
</dbReference>
<dbReference type="STRING" id="1499967.U27_06949"/>
<dbReference type="InterPro" id="IPR045851">
    <property type="entry name" value="AMP-bd_C_sf"/>
</dbReference>
<evidence type="ECO:0000256" key="2">
    <source>
        <dbReference type="ARBA" id="ARBA00022598"/>
    </source>
</evidence>
<dbReference type="PROSITE" id="PS00455">
    <property type="entry name" value="AMP_BINDING"/>
    <property type="match status" value="1"/>
</dbReference>
<dbReference type="FunFam" id="3.30.300.30:FF:000008">
    <property type="entry name" value="2,3-dihydroxybenzoate-AMP ligase"/>
    <property type="match status" value="1"/>
</dbReference>
<gene>
    <name evidence="6" type="ORF">U27_06949</name>
</gene>
<dbReference type="InterPro" id="IPR020845">
    <property type="entry name" value="AMP-binding_CS"/>
</dbReference>
<accession>A0A081C5V8</accession>
<dbReference type="Gene3D" id="3.30.450.30">
    <property type="entry name" value="Dynein light chain 2a, cytoplasmic"/>
    <property type="match status" value="1"/>
</dbReference>
<dbReference type="Pfam" id="PF00501">
    <property type="entry name" value="AMP-binding"/>
    <property type="match status" value="1"/>
</dbReference>
<reference evidence="6" key="1">
    <citation type="journal article" date="2015" name="PeerJ">
        <title>First genomic representation of candidate bacterial phylum KSB3 points to enhanced environmental sensing as a trigger of wastewater bulking.</title>
        <authorList>
            <person name="Sekiguchi Y."/>
            <person name="Ohashi A."/>
            <person name="Parks D.H."/>
            <person name="Yamauchi T."/>
            <person name="Tyson G.W."/>
            <person name="Hugenholtz P."/>
        </authorList>
    </citation>
    <scope>NUCLEOTIDE SEQUENCE [LARGE SCALE GENOMIC DNA]</scope>
</reference>
<evidence type="ECO:0000256" key="3">
    <source>
        <dbReference type="SAM" id="MobiDB-lite"/>
    </source>
</evidence>
<sequence>MTLGEMLERSATKYPNKTAIVFRDRRVNYKDLNAEANKLGRALNALGVGQNDKVGVLMNNCPEFVTGVFAALKAGAAFVAFNSLLSGRELTYVINNSDAKVIVTAPPYDELLLMLRPQLPQVQYIITLDDDPEDENLLPFSTLIAPYEDSNLTPAVKLSDMAAIYYSSGTTGLPRGAMLSHVNILSSTVAIGKAVEASRKDVPLNCLPMFHTLAMTACMMVPIFAGMTNVLLENFLPQPVLKGFSDWKVTIFVGVPTMFAVLANMPNLERYDVSHLRLGYCGGAPLTTAIAEKFESRFPCKIYEGYGLSECSPLVSVNPLSNRKIGSIGKAADRVKWKVVDMNNKEVPRNTVGEIVVQGPNVMMGYYKDEEANKEAFRGGWFHTGDLGYMDEDDFVFIADRKKDMIIVGGENVYPKEIENVLTQHPAVQDAGVIGMEDAIRGEVPKAYIVPKLGASIDEKDILSYCRKYLAAYKVPRSIEVIDEIPKNVTGKILKRVLRRIAAGLPAEEEEEFEDEGEEGDELAVDESELETLEEVVEEPSIVAPPAGGMSLEEQMRQLESGGGTPPVSGMSLEDQMRLLEGSGGAPSAAGMSLEDQMHLLEGGGGTSPAAGVSLEAQMRQFEGGGGKVSVEPPVVRPPKVVPSETGGAGGFDDRLRELVMEIPGGIAGSIAGIDGIGITSFTTDPDFPTVLADAELAAVTGAFSKAAKSLDAGSPLEAYFIADKYGFVVKLIRDQYLVTLIVEAKELNWGLVRLNFNKVIPQIEAELF</sequence>
<keyword evidence="7" id="KW-1185">Reference proteome</keyword>
<dbReference type="HOGENOM" id="CLU_000022_59_7_0"/>
<name>A0A081C5V8_VECG1</name>
<dbReference type="InterPro" id="IPR000873">
    <property type="entry name" value="AMP-dep_synth/lig_dom"/>
</dbReference>
<dbReference type="SUPFAM" id="SSF103196">
    <property type="entry name" value="Roadblock/LC7 domain"/>
    <property type="match status" value="1"/>
</dbReference>
<dbReference type="InterPro" id="IPR050237">
    <property type="entry name" value="ATP-dep_AMP-bd_enzyme"/>
</dbReference>
<feature type="domain" description="AMP-binding enzyme C-terminal" evidence="5">
    <location>
        <begin position="417"/>
        <end position="492"/>
    </location>
</feature>
<dbReference type="Gene3D" id="3.40.50.12780">
    <property type="entry name" value="N-terminal domain of ligase-like"/>
    <property type="match status" value="1"/>
</dbReference>
<dbReference type="GO" id="GO:0016878">
    <property type="term" value="F:acid-thiol ligase activity"/>
    <property type="evidence" value="ECO:0007669"/>
    <property type="project" value="UniProtKB-ARBA"/>
</dbReference>
<evidence type="ECO:0000313" key="7">
    <source>
        <dbReference type="Proteomes" id="UP000030661"/>
    </source>
</evidence>
<organism evidence="6">
    <name type="scientific">Vecturithrix granuli</name>
    <dbReference type="NCBI Taxonomy" id="1499967"/>
    <lineage>
        <taxon>Bacteria</taxon>
        <taxon>Candidatus Moduliflexota</taxon>
        <taxon>Candidatus Vecturitrichia</taxon>
        <taxon>Candidatus Vecturitrichales</taxon>
        <taxon>Candidatus Vecturitrichaceae</taxon>
        <taxon>Candidatus Vecturithrix</taxon>
    </lineage>
</organism>
<dbReference type="EMBL" id="DF820471">
    <property type="protein sequence ID" value="GAK59963.1"/>
    <property type="molecule type" value="Genomic_DNA"/>
</dbReference>
<protein>
    <submittedName>
        <fullName evidence="6">O-succinylbenzoate--CoA ligase</fullName>
    </submittedName>
</protein>
<evidence type="ECO:0000256" key="1">
    <source>
        <dbReference type="ARBA" id="ARBA00006432"/>
    </source>
</evidence>
<dbReference type="SUPFAM" id="SSF56801">
    <property type="entry name" value="Acetyl-CoA synthetase-like"/>
    <property type="match status" value="1"/>
</dbReference>
<dbReference type="Proteomes" id="UP000030661">
    <property type="component" value="Unassembled WGS sequence"/>
</dbReference>
<dbReference type="AlphaFoldDB" id="A0A081C5V8"/>
<feature type="region of interest" description="Disordered" evidence="3">
    <location>
        <begin position="625"/>
        <end position="648"/>
    </location>
</feature>